<dbReference type="InterPro" id="IPR043017">
    <property type="entry name" value="WIYLD_dom_sf"/>
</dbReference>
<sequence>MRPLGFSDEIVRKSVKDLLDVYGNDGWAFIEEAAYKVLVDTLLEEQEQTQDEQQQFPEENCTETYCVEQMLDKHICERQERVEDIYDAEIFDKVLCEQEKGQEENFEAENCSALKVLFLSFAEHLLAFSCVIYLIARIGTPRKMEKERDIKKILGTNGGIWLNISCKLGLVCFGA</sequence>
<dbReference type="Proteomes" id="UP001642360">
    <property type="component" value="Unassembled WGS sequence"/>
</dbReference>
<dbReference type="Gene3D" id="1.10.8.850">
    <property type="entry name" value="Histone-lysine N methyltransferase , C-terminal domain-like"/>
    <property type="match status" value="1"/>
</dbReference>
<dbReference type="Pfam" id="PF10440">
    <property type="entry name" value="WIYLD"/>
    <property type="match status" value="1"/>
</dbReference>
<keyword evidence="3" id="KW-1185">Reference proteome</keyword>
<accession>A0ABC8QSR6</accession>
<dbReference type="PANTHER" id="PTHR34271:SF1">
    <property type="entry name" value="NUCLEOLAR HISTONE METHYLTRANSFERASE-RELATED PROTEIN"/>
    <property type="match status" value="1"/>
</dbReference>
<dbReference type="InterPro" id="IPR018848">
    <property type="entry name" value="WIYLD_domain"/>
</dbReference>
<protein>
    <recommendedName>
        <fullName evidence="1">WIYLD domain-containing protein</fullName>
    </recommendedName>
</protein>
<feature type="domain" description="WIYLD" evidence="1">
    <location>
        <begin position="1"/>
        <end position="48"/>
    </location>
</feature>
<name>A0ABC8QSR6_9AQUA</name>
<gene>
    <name evidence="2" type="ORF">ILEXP_LOCUS2728</name>
</gene>
<comment type="caution">
    <text evidence="2">The sequence shown here is derived from an EMBL/GenBank/DDBJ whole genome shotgun (WGS) entry which is preliminary data.</text>
</comment>
<organism evidence="2 3">
    <name type="scientific">Ilex paraguariensis</name>
    <name type="common">yerba mate</name>
    <dbReference type="NCBI Taxonomy" id="185542"/>
    <lineage>
        <taxon>Eukaryota</taxon>
        <taxon>Viridiplantae</taxon>
        <taxon>Streptophyta</taxon>
        <taxon>Embryophyta</taxon>
        <taxon>Tracheophyta</taxon>
        <taxon>Spermatophyta</taxon>
        <taxon>Magnoliopsida</taxon>
        <taxon>eudicotyledons</taxon>
        <taxon>Gunneridae</taxon>
        <taxon>Pentapetalae</taxon>
        <taxon>asterids</taxon>
        <taxon>campanulids</taxon>
        <taxon>Aquifoliales</taxon>
        <taxon>Aquifoliaceae</taxon>
        <taxon>Ilex</taxon>
    </lineage>
</organism>
<evidence type="ECO:0000313" key="2">
    <source>
        <dbReference type="EMBL" id="CAK9135766.1"/>
    </source>
</evidence>
<evidence type="ECO:0000259" key="1">
    <source>
        <dbReference type="Pfam" id="PF10440"/>
    </source>
</evidence>
<reference evidence="2 3" key="1">
    <citation type="submission" date="2024-02" db="EMBL/GenBank/DDBJ databases">
        <authorList>
            <person name="Vignale AGUSTIN F."/>
            <person name="Sosa J E."/>
            <person name="Modenutti C."/>
        </authorList>
    </citation>
    <scope>NUCLEOTIDE SEQUENCE [LARGE SCALE GENOMIC DNA]</scope>
</reference>
<dbReference type="EMBL" id="CAUOFW020000725">
    <property type="protein sequence ID" value="CAK9135766.1"/>
    <property type="molecule type" value="Genomic_DNA"/>
</dbReference>
<proteinExistence type="predicted"/>
<evidence type="ECO:0000313" key="3">
    <source>
        <dbReference type="Proteomes" id="UP001642360"/>
    </source>
</evidence>
<dbReference type="AlphaFoldDB" id="A0ABC8QSR6"/>
<dbReference type="PANTHER" id="PTHR34271">
    <property type="entry name" value="NUCLEOLAR HISTONE METHYLTRANSFERASE-RELATED PROTEIN"/>
    <property type="match status" value="1"/>
</dbReference>